<feature type="region of interest" description="Disordered" evidence="1">
    <location>
        <begin position="48"/>
        <end position="69"/>
    </location>
</feature>
<dbReference type="EMBL" id="SUNJ01002138">
    <property type="protein sequence ID" value="TPP66215.1"/>
    <property type="molecule type" value="Genomic_DNA"/>
</dbReference>
<name>A0A504Z0K2_FASGI</name>
<evidence type="ECO:0000256" key="1">
    <source>
        <dbReference type="SAM" id="MobiDB-lite"/>
    </source>
</evidence>
<keyword evidence="3" id="KW-1185">Reference proteome</keyword>
<proteinExistence type="predicted"/>
<dbReference type="AlphaFoldDB" id="A0A504Z0K2"/>
<dbReference type="Proteomes" id="UP000316759">
    <property type="component" value="Unassembled WGS sequence"/>
</dbReference>
<evidence type="ECO:0000313" key="2">
    <source>
        <dbReference type="EMBL" id="TPP66215.1"/>
    </source>
</evidence>
<reference evidence="2 3" key="1">
    <citation type="submission" date="2019-04" db="EMBL/GenBank/DDBJ databases">
        <title>Annotation for the trematode Fasciola gigantica.</title>
        <authorList>
            <person name="Choi Y.-J."/>
        </authorList>
    </citation>
    <scope>NUCLEOTIDE SEQUENCE [LARGE SCALE GENOMIC DNA]</scope>
    <source>
        <strain evidence="2">Uganda_cow_1</strain>
    </source>
</reference>
<comment type="caution">
    <text evidence="2">The sequence shown here is derived from an EMBL/GenBank/DDBJ whole genome shotgun (WGS) entry which is preliminary data.</text>
</comment>
<sequence length="101" mass="11610">MCFKYLRTTVLDMEANISKKKVICSPNSKQAIIHFRDGEAVTWSEIEQVRGESEPNETSEIYQDEEQSPWKQNRLRKTAHRAYDLVNSCGEALANVFGITE</sequence>
<dbReference type="OrthoDB" id="45963at2759"/>
<organism evidence="2 3">
    <name type="scientific">Fasciola gigantica</name>
    <name type="common">Giant liver fluke</name>
    <dbReference type="NCBI Taxonomy" id="46835"/>
    <lineage>
        <taxon>Eukaryota</taxon>
        <taxon>Metazoa</taxon>
        <taxon>Spiralia</taxon>
        <taxon>Lophotrochozoa</taxon>
        <taxon>Platyhelminthes</taxon>
        <taxon>Trematoda</taxon>
        <taxon>Digenea</taxon>
        <taxon>Plagiorchiida</taxon>
        <taxon>Echinostomata</taxon>
        <taxon>Echinostomatoidea</taxon>
        <taxon>Fasciolidae</taxon>
        <taxon>Fasciola</taxon>
    </lineage>
</organism>
<evidence type="ECO:0000313" key="3">
    <source>
        <dbReference type="Proteomes" id="UP000316759"/>
    </source>
</evidence>
<feature type="compositionally biased region" description="Acidic residues" evidence="1">
    <location>
        <begin position="54"/>
        <end position="67"/>
    </location>
</feature>
<protein>
    <submittedName>
        <fullName evidence="2">Uncharacterized protein</fullName>
    </submittedName>
</protein>
<accession>A0A504Z0K2</accession>
<gene>
    <name evidence="2" type="ORF">FGIG_04439</name>
</gene>